<dbReference type="Pfam" id="PF00899">
    <property type="entry name" value="ThiF"/>
    <property type="match status" value="1"/>
</dbReference>
<dbReference type="Proteomes" id="UP000236311">
    <property type="component" value="Unassembled WGS sequence"/>
</dbReference>
<proteinExistence type="predicted"/>
<dbReference type="CDD" id="cd01483">
    <property type="entry name" value="E1_enzyme_family"/>
    <property type="match status" value="1"/>
</dbReference>
<dbReference type="GO" id="GO:0008641">
    <property type="term" value="F:ubiquitin-like modifier activating enzyme activity"/>
    <property type="evidence" value="ECO:0007669"/>
    <property type="project" value="InterPro"/>
</dbReference>
<accession>A0A2K4ZL99</accession>
<dbReference type="SUPFAM" id="SSF69572">
    <property type="entry name" value="Activating enzymes of the ubiquitin-like proteins"/>
    <property type="match status" value="1"/>
</dbReference>
<evidence type="ECO:0000313" key="3">
    <source>
        <dbReference type="EMBL" id="SOY31264.1"/>
    </source>
</evidence>
<gene>
    <name evidence="3" type="ORF">AMURIS_04000</name>
</gene>
<keyword evidence="1" id="KW-1133">Transmembrane helix</keyword>
<keyword evidence="1" id="KW-0472">Membrane</keyword>
<feature type="domain" description="THIF-type NAD/FAD binding fold" evidence="2">
    <location>
        <begin position="9"/>
        <end position="231"/>
    </location>
</feature>
<dbReference type="OrthoDB" id="1842861at2"/>
<organism evidence="3 4">
    <name type="scientific">Acetatifactor muris</name>
    <dbReference type="NCBI Taxonomy" id="879566"/>
    <lineage>
        <taxon>Bacteria</taxon>
        <taxon>Bacillati</taxon>
        <taxon>Bacillota</taxon>
        <taxon>Clostridia</taxon>
        <taxon>Lachnospirales</taxon>
        <taxon>Lachnospiraceae</taxon>
        <taxon>Acetatifactor</taxon>
    </lineage>
</organism>
<protein>
    <submittedName>
        <fullName evidence="3">Thiamine biosynthesis protein ThiF</fullName>
    </submittedName>
</protein>
<dbReference type="AlphaFoldDB" id="A0A2K4ZL99"/>
<dbReference type="RefSeq" id="WP_103241265.1">
    <property type="nucleotide sequence ID" value="NZ_JANJZD010000021.1"/>
</dbReference>
<evidence type="ECO:0000259" key="2">
    <source>
        <dbReference type="Pfam" id="PF00899"/>
    </source>
</evidence>
<evidence type="ECO:0000256" key="1">
    <source>
        <dbReference type="SAM" id="Phobius"/>
    </source>
</evidence>
<name>A0A2K4ZL99_9FIRM</name>
<feature type="transmembrane region" description="Helical" evidence="1">
    <location>
        <begin position="208"/>
        <end position="227"/>
    </location>
</feature>
<keyword evidence="4" id="KW-1185">Reference proteome</keyword>
<evidence type="ECO:0000313" key="4">
    <source>
        <dbReference type="Proteomes" id="UP000236311"/>
    </source>
</evidence>
<keyword evidence="1" id="KW-0812">Transmembrane</keyword>
<dbReference type="Gene3D" id="3.40.50.720">
    <property type="entry name" value="NAD(P)-binding Rossmann-like Domain"/>
    <property type="match status" value="1"/>
</dbReference>
<dbReference type="InterPro" id="IPR035985">
    <property type="entry name" value="Ubiquitin-activating_enz"/>
</dbReference>
<sequence length="260" mass="28761">MRFALERPVKIVMLGAGGTGGHIAPHLYRLLHALDRPVKVIIADGDLVEEKNLVRQNFIAADLGKNKAQVLAERYASAFGMEAQYIPEFVESEEMLSELVKPESRPVWMDSEKYPQELPILIGAVDNNRSRQLCHQVFRKSEELVYIDSGNGEYTGQVVCGIRRGGRTSYKPVGEVYPDVLDRTDKFPTELSCAEAAVSAPQSITANIMAAAAVVAYIYNILVLGSIEVKNVTFSTRTVNLKPVLSGKRKEPENQKRKAA</sequence>
<reference evidence="3 4" key="1">
    <citation type="submission" date="2018-01" db="EMBL/GenBank/DDBJ databases">
        <authorList>
            <person name="Gaut B.S."/>
            <person name="Morton B.R."/>
            <person name="Clegg M.T."/>
            <person name="Duvall M.R."/>
        </authorList>
    </citation>
    <scope>NUCLEOTIDE SEQUENCE [LARGE SCALE GENOMIC DNA]</scope>
    <source>
        <strain evidence="3">GP69</strain>
    </source>
</reference>
<dbReference type="InterPro" id="IPR000594">
    <property type="entry name" value="ThiF_NAD_FAD-bd"/>
</dbReference>
<dbReference type="EMBL" id="OFSM01000023">
    <property type="protein sequence ID" value="SOY31264.1"/>
    <property type="molecule type" value="Genomic_DNA"/>
</dbReference>